<keyword evidence="2" id="KW-1185">Reference proteome</keyword>
<evidence type="ECO:0000313" key="2">
    <source>
        <dbReference type="Proteomes" id="UP000245626"/>
    </source>
</evidence>
<reference evidence="1 2" key="1">
    <citation type="journal article" date="2018" name="Mol. Biol. Evol.">
        <title>Broad Genomic Sampling Reveals a Smut Pathogenic Ancestry of the Fungal Clade Ustilaginomycotina.</title>
        <authorList>
            <person name="Kijpornyongpan T."/>
            <person name="Mondo S.J."/>
            <person name="Barry K."/>
            <person name="Sandor L."/>
            <person name="Lee J."/>
            <person name="Lipzen A."/>
            <person name="Pangilinan J."/>
            <person name="LaButti K."/>
            <person name="Hainaut M."/>
            <person name="Henrissat B."/>
            <person name="Grigoriev I.V."/>
            <person name="Spatafora J.W."/>
            <person name="Aime M.C."/>
        </authorList>
    </citation>
    <scope>NUCLEOTIDE SEQUENCE [LARGE SCALE GENOMIC DNA]</scope>
    <source>
        <strain evidence="1 2">SA 807</strain>
    </source>
</reference>
<dbReference type="Proteomes" id="UP000245626">
    <property type="component" value="Unassembled WGS sequence"/>
</dbReference>
<sequence length="221" mass="24054">MSNKVVSQTYRNIIDDVISNVRQDFEDMGIEKEVLEELQRSWEAKIVATQVAEFEGAPALPPPRSRQQPKAGVKSDGRVDVKNETSDGLDSDSDVKQPNKAARIDASDDATAARSHRGGQQNGESSTAPSGSEGKERGSAEDDIGTGSKRKRISNDDEIGSDLDDSDEDDGEGGIEGDINEDMVLCLYDKVQRVKNKWKCVLKDGVASIDGRDYLFTKCNG</sequence>
<evidence type="ECO:0000313" key="1">
    <source>
        <dbReference type="EMBL" id="PWN53768.1"/>
    </source>
</evidence>
<dbReference type="EMBL" id="KZ819710">
    <property type="protein sequence ID" value="PWN53768.1"/>
    <property type="molecule type" value="Genomic_DNA"/>
</dbReference>
<gene>
    <name evidence="1" type="ORF">IE53DRAFT_108479</name>
</gene>
<organism evidence="1 2">
    <name type="scientific">Violaceomyces palustris</name>
    <dbReference type="NCBI Taxonomy" id="1673888"/>
    <lineage>
        <taxon>Eukaryota</taxon>
        <taxon>Fungi</taxon>
        <taxon>Dikarya</taxon>
        <taxon>Basidiomycota</taxon>
        <taxon>Ustilaginomycotina</taxon>
        <taxon>Ustilaginomycetes</taxon>
        <taxon>Violaceomycetales</taxon>
        <taxon>Violaceomycetaceae</taxon>
        <taxon>Violaceomyces</taxon>
    </lineage>
</organism>
<proteinExistence type="predicted"/>
<protein>
    <submittedName>
        <fullName evidence="1">TFIIA-domain-containing protein</fullName>
    </submittedName>
</protein>
<name>A0ACD0P6I7_9BASI</name>
<accession>A0ACD0P6I7</accession>